<evidence type="ECO:0000256" key="1">
    <source>
        <dbReference type="SAM" id="Phobius"/>
    </source>
</evidence>
<feature type="transmembrane region" description="Helical" evidence="1">
    <location>
        <begin position="251"/>
        <end position="272"/>
    </location>
</feature>
<dbReference type="Proteomes" id="UP000030625">
    <property type="component" value="Chromosome"/>
</dbReference>
<sequence>MNGMPNHSTGITRHVTSGYLRFHPMLTISLFVVALLSAMLPVVALNSLDLYVQAAKEGAAGQSGGYTYQISGGSNDVAEELRQQVQNGKAIGVKSTQGSVGLTSASGSSRNTIADITFLTGPSRYGTLIEGHQPSQKNEISLSRTAAEQIDAQLGDIVTVQCDDSALSSDYKLIGITVDAANTNTVYATAVSSKDNLQNIQMWLTDDDATVNQGEVAKESATNNVNIGYIKSTIRNAEETVRTRDLPGCQWYGIVLFLCLLCVHIAVMTAFFRASQCSGDAVVEALVACGFPLTTSRWTVFRGLLICTIPGAAIGIAAGYAVFGLSYRTIGSIFAQYWEWQPSVTSLLSVFFVAAILLCSLYLTWLVLFFRISFKHDITTRNALWYIILSSAVLMFSCVAIERYHAAAWPFGGSVGSVMGACALGPMLLSLPWLFRTPAQCSAVERTRSLSAPVCALALLLLGASSLFSGQMMIATGNSDNGLFIADYLTQDDLNYLAGKYPETLDKAIVLTAPDESRYLVRAATSHAYDCVTQHGSDDADCYSDSDNETTVMLVDSNSSLAGKTNDVHIAEGGNTGIILIDPTTQKITQAAQVPTEGTDSLLNDYTMPGVVLGIDSPQAKTLGLAPSNRHTLVITDFPSIASGVRDSIRSDIINRCGYAFITEHDTTSYRSYVARAIAMPALATIISGLTFAALAISTRQSQSALRWTLQEFGASRFQLMRLFKPLGITMSLGSTIAVFLGWLGSHPWIVAPANEFGTTGWWWLIPLPVIFVETALFCWWFSLPERRHQ</sequence>
<feature type="transmembrane region" description="Helical" evidence="1">
    <location>
        <begin position="727"/>
        <end position="750"/>
    </location>
</feature>
<dbReference type="AlphaFoldDB" id="A0A0A7I9L2"/>
<dbReference type="KEGG" id="bka:AH68_08045"/>
<proteinExistence type="predicted"/>
<keyword evidence="1" id="KW-1133">Transmembrane helix</keyword>
<organism evidence="2 3">
    <name type="scientific">Bifidobacterium catenulatum PV20-2</name>
    <dbReference type="NCBI Taxonomy" id="1447716"/>
    <lineage>
        <taxon>Bacteria</taxon>
        <taxon>Bacillati</taxon>
        <taxon>Actinomycetota</taxon>
        <taxon>Actinomycetes</taxon>
        <taxon>Bifidobacteriales</taxon>
        <taxon>Bifidobacteriaceae</taxon>
        <taxon>Bifidobacterium</taxon>
    </lineage>
</organism>
<dbReference type="STRING" id="1447716.AH68_08045"/>
<feature type="transmembrane region" description="Helical" evidence="1">
    <location>
        <begin position="383"/>
        <end position="402"/>
    </location>
</feature>
<protein>
    <recommendedName>
        <fullName evidence="4">ABC transporter permease</fullName>
    </recommendedName>
</protein>
<reference evidence="2 3" key="1">
    <citation type="journal article" date="2015" name="Genome Announc.">
        <title>Complete and Assembled Genome Sequence of Bifidobacterium kashiwanohense PV20-2, Isolated from the Feces of an Anemic Kenyan Infant.</title>
        <authorList>
            <person name="Vazquez-Gutierrez P."/>
            <person name="Lacroix C."/>
            <person name="Chassard C."/>
            <person name="Klumpp J."/>
            <person name="Jans C."/>
            <person name="Stevens M.J."/>
        </authorList>
    </citation>
    <scope>NUCLEOTIDE SEQUENCE [LARGE SCALE GENOMIC DNA]</scope>
    <source>
        <strain evidence="2 3">PV20-2</strain>
    </source>
</reference>
<dbReference type="EMBL" id="CP007456">
    <property type="protein sequence ID" value="AIZ15484.1"/>
    <property type="molecule type" value="Genomic_DNA"/>
</dbReference>
<feature type="transmembrane region" description="Helical" evidence="1">
    <location>
        <begin position="450"/>
        <end position="468"/>
    </location>
</feature>
<evidence type="ECO:0008006" key="4">
    <source>
        <dbReference type="Google" id="ProtNLM"/>
    </source>
</evidence>
<keyword evidence="1" id="KW-0812">Transmembrane</keyword>
<feature type="transmembrane region" description="Helical" evidence="1">
    <location>
        <begin position="762"/>
        <end position="784"/>
    </location>
</feature>
<feature type="transmembrane region" description="Helical" evidence="1">
    <location>
        <begin position="303"/>
        <end position="327"/>
    </location>
</feature>
<evidence type="ECO:0000313" key="2">
    <source>
        <dbReference type="EMBL" id="AIZ15484.1"/>
    </source>
</evidence>
<evidence type="ECO:0000313" key="3">
    <source>
        <dbReference type="Proteomes" id="UP000030625"/>
    </source>
</evidence>
<feature type="transmembrane region" description="Helical" evidence="1">
    <location>
        <begin position="347"/>
        <end position="371"/>
    </location>
</feature>
<accession>A0A0A7I9L2</accession>
<keyword evidence="1" id="KW-0472">Membrane</keyword>
<name>A0A0A7I9L2_9BIFI</name>
<gene>
    <name evidence="2" type="ORF">AH68_08045</name>
</gene>
<feature type="transmembrane region" description="Helical" evidence="1">
    <location>
        <begin position="408"/>
        <end position="429"/>
    </location>
</feature>
<feature type="transmembrane region" description="Helical" evidence="1">
    <location>
        <begin position="673"/>
        <end position="697"/>
    </location>
</feature>
<dbReference type="HOGENOM" id="CLU_355155_0_0_11"/>